<dbReference type="Proteomes" id="UP000223071">
    <property type="component" value="Unassembled WGS sequence"/>
</dbReference>
<gene>
    <name evidence="1" type="ORF">A9A59_0407</name>
</gene>
<accession>A0A2A9HDI8</accession>
<dbReference type="AlphaFoldDB" id="A0A2A9HDI8"/>
<evidence type="ECO:0000313" key="1">
    <source>
        <dbReference type="EMBL" id="PFG73212.1"/>
    </source>
</evidence>
<keyword evidence="2" id="KW-1185">Reference proteome</keyword>
<dbReference type="EMBL" id="PDJQ01000001">
    <property type="protein sequence ID" value="PFG73212.1"/>
    <property type="molecule type" value="Genomic_DNA"/>
</dbReference>
<reference evidence="1 2" key="1">
    <citation type="submission" date="2017-09" db="EMBL/GenBank/DDBJ databases">
        <title>Sequencing the genomes of two abundant thermophiles in Great Basin hot springs: Thermocrinis jamiesonii and novel Chloroflexi Thermoflexus hugenholtzii.</title>
        <authorList>
            <person name="Hedlund B."/>
        </authorList>
    </citation>
    <scope>NUCLEOTIDE SEQUENCE [LARGE SCALE GENOMIC DNA]</scope>
    <source>
        <strain evidence="1 2">G233</strain>
    </source>
</reference>
<evidence type="ECO:0000313" key="2">
    <source>
        <dbReference type="Proteomes" id="UP000223071"/>
    </source>
</evidence>
<name>A0A2A9HDI8_TEPT2</name>
<organism evidence="1 2">
    <name type="scientific">Tepidiforma thermophila (strain KCTC 52669 / CGMCC 1.13589 / G233)</name>
    <dbReference type="NCBI Taxonomy" id="2761530"/>
    <lineage>
        <taxon>Bacteria</taxon>
        <taxon>Bacillati</taxon>
        <taxon>Chloroflexota</taxon>
        <taxon>Tepidiformia</taxon>
        <taxon>Tepidiformales</taxon>
        <taxon>Tepidiformaceae</taxon>
        <taxon>Tepidiforma</taxon>
    </lineage>
</organism>
<dbReference type="RefSeq" id="WP_133117472.1">
    <property type="nucleotide sequence ID" value="NZ_PDJQ01000001.1"/>
</dbReference>
<sequence length="201" mass="21886">MVPVRKHLARRAGWFVQSGCARFSTAIAAVVLAALTASTVAAHYGYVRAPLAASATVTSEWSHGSSYGERALDLSASGVSVYSNLQNPSSSDYLYYEVYNYQGTSSCPGSKFHLYRHTGNTYYYYGTVNYVHLGDHSFLWGRSADIAPGQSETWLYVGYTVASCGSPAHLHFGHLANDGIIEYINPPQGSTVSPSQLILYY</sequence>
<comment type="caution">
    <text evidence="1">The sequence shown here is derived from an EMBL/GenBank/DDBJ whole genome shotgun (WGS) entry which is preliminary data.</text>
</comment>
<proteinExistence type="predicted"/>
<protein>
    <submittedName>
        <fullName evidence="1">Uncharacterized protein</fullName>
    </submittedName>
</protein>